<organism evidence="1 2">
    <name type="scientific">Paraburkholderia silvatlantica</name>
    <dbReference type="NCBI Taxonomy" id="321895"/>
    <lineage>
        <taxon>Bacteria</taxon>
        <taxon>Pseudomonadati</taxon>
        <taxon>Pseudomonadota</taxon>
        <taxon>Betaproteobacteria</taxon>
        <taxon>Burkholderiales</taxon>
        <taxon>Burkholderiaceae</taxon>
        <taxon>Paraburkholderia</taxon>
    </lineage>
</organism>
<accession>A0ABR6FM75</accession>
<protein>
    <submittedName>
        <fullName evidence="1">Uncharacterized protein</fullName>
    </submittedName>
</protein>
<dbReference type="EMBL" id="JACHVZ010000007">
    <property type="protein sequence ID" value="MBB2928534.1"/>
    <property type="molecule type" value="Genomic_DNA"/>
</dbReference>
<sequence>MLTKIFFYFTERKVKRVYNELMSKRASLSRYKNALIEVGNRGPVAMILFLRMCLNDDFLEHYADIDFEELNK</sequence>
<keyword evidence="2" id="KW-1185">Reference proteome</keyword>
<evidence type="ECO:0000313" key="2">
    <source>
        <dbReference type="Proteomes" id="UP000533533"/>
    </source>
</evidence>
<reference evidence="1 2" key="1">
    <citation type="submission" date="2020-08" db="EMBL/GenBank/DDBJ databases">
        <title>Genomic Encyclopedia of Type Strains, Phase IV (KMG-V): Genome sequencing to study the core and pangenomes of soil and plant-associated prokaryotes.</title>
        <authorList>
            <person name="Whitman W."/>
        </authorList>
    </citation>
    <scope>NUCLEOTIDE SEQUENCE [LARGE SCALE GENOMIC DNA]</scope>
    <source>
        <strain evidence="1 2">SRMrh-85</strain>
    </source>
</reference>
<gene>
    <name evidence="1" type="ORF">FHX59_002956</name>
</gene>
<proteinExistence type="predicted"/>
<evidence type="ECO:0000313" key="1">
    <source>
        <dbReference type="EMBL" id="MBB2928534.1"/>
    </source>
</evidence>
<dbReference type="RefSeq" id="WP_110387629.1">
    <property type="nucleotide sequence ID" value="NZ_JACHVZ010000007.1"/>
</dbReference>
<name>A0ABR6FM75_9BURK</name>
<comment type="caution">
    <text evidence="1">The sequence shown here is derived from an EMBL/GenBank/DDBJ whole genome shotgun (WGS) entry which is preliminary data.</text>
</comment>
<dbReference type="Proteomes" id="UP000533533">
    <property type="component" value="Unassembled WGS sequence"/>
</dbReference>